<feature type="transmembrane region" description="Helical" evidence="11">
    <location>
        <begin position="6"/>
        <end position="27"/>
    </location>
</feature>
<proteinExistence type="inferred from homology"/>
<evidence type="ECO:0000256" key="4">
    <source>
        <dbReference type="ARBA" id="ARBA00022692"/>
    </source>
</evidence>
<evidence type="ECO:0008006" key="14">
    <source>
        <dbReference type="Google" id="ProtNLM"/>
    </source>
</evidence>
<keyword evidence="3" id="KW-0349">Heme</keyword>
<comment type="caution">
    <text evidence="12">The sequence shown here is derived from an EMBL/GenBank/DDBJ whole genome shotgun (WGS) entry which is preliminary data.</text>
</comment>
<dbReference type="EMBL" id="JAVXUP010000011">
    <property type="protein sequence ID" value="KAK3043085.1"/>
    <property type="molecule type" value="Genomic_DNA"/>
</dbReference>
<dbReference type="GO" id="GO:0016705">
    <property type="term" value="F:oxidoreductase activity, acting on paired donors, with incorporation or reduction of molecular oxygen"/>
    <property type="evidence" value="ECO:0007669"/>
    <property type="project" value="InterPro"/>
</dbReference>
<keyword evidence="4 11" id="KW-0812">Transmembrane</keyword>
<dbReference type="SUPFAM" id="SSF48264">
    <property type="entry name" value="Cytochrome P450"/>
    <property type="match status" value="1"/>
</dbReference>
<evidence type="ECO:0000256" key="5">
    <source>
        <dbReference type="ARBA" id="ARBA00022723"/>
    </source>
</evidence>
<keyword evidence="7" id="KW-0560">Oxidoreductase</keyword>
<evidence type="ECO:0000256" key="8">
    <source>
        <dbReference type="ARBA" id="ARBA00023004"/>
    </source>
</evidence>
<keyword evidence="6 11" id="KW-1133">Transmembrane helix</keyword>
<keyword evidence="10 11" id="KW-0472">Membrane</keyword>
<dbReference type="GO" id="GO:0016020">
    <property type="term" value="C:membrane"/>
    <property type="evidence" value="ECO:0007669"/>
    <property type="project" value="UniProtKB-SubCell"/>
</dbReference>
<evidence type="ECO:0000256" key="3">
    <source>
        <dbReference type="ARBA" id="ARBA00022617"/>
    </source>
</evidence>
<keyword evidence="8" id="KW-0408">Iron</keyword>
<sequence>MVTMGILMILLLCSLGVYLFLAPIRFLHKFWWTPQWTKHVLVSQGIKGPSYNFFHGSTKEISNMRNASICRPMDLSHDIFPRILPHIYTWLKVYGMSFFYWNGPTAELVVTEPELIKEILYNGDKWYPKPEVETYFRKLVGDGLVASEGEKWAMLRKLSNHAFHGESLKGMIPAMVESVETMLGSWKNYQGKEFDVYEEFRMLTSEVLSRTAFGSSFLEGKQIFQMLRELGVIVGRNDFKIRLSVPGLSRILKNGDDVESDKLEKGIGDLIFGIIQKREKLMMGEGNSYGSDFLGLLLNARKDAPENYKLSLQDIIDECKTFYGLA</sequence>
<dbReference type="GO" id="GO:0005506">
    <property type="term" value="F:iron ion binding"/>
    <property type="evidence" value="ECO:0007669"/>
    <property type="project" value="InterPro"/>
</dbReference>
<dbReference type="PANTHER" id="PTHR24282">
    <property type="entry name" value="CYTOCHROME P450 FAMILY MEMBER"/>
    <property type="match status" value="1"/>
</dbReference>
<dbReference type="Gene3D" id="1.10.630.10">
    <property type="entry name" value="Cytochrome P450"/>
    <property type="match status" value="1"/>
</dbReference>
<dbReference type="GO" id="GO:0020037">
    <property type="term" value="F:heme binding"/>
    <property type="evidence" value="ECO:0007669"/>
    <property type="project" value="InterPro"/>
</dbReference>
<comment type="similarity">
    <text evidence="2">Belongs to the cytochrome P450 family.</text>
</comment>
<dbReference type="InterPro" id="IPR036396">
    <property type="entry name" value="Cyt_P450_sf"/>
</dbReference>
<dbReference type="Proteomes" id="UP001188597">
    <property type="component" value="Unassembled WGS sequence"/>
</dbReference>
<evidence type="ECO:0000256" key="1">
    <source>
        <dbReference type="ARBA" id="ARBA00004370"/>
    </source>
</evidence>
<dbReference type="AlphaFoldDB" id="A0AA88XR59"/>
<comment type="subcellular location">
    <subcellularLocation>
        <location evidence="1">Membrane</location>
    </subcellularLocation>
</comment>
<evidence type="ECO:0000256" key="6">
    <source>
        <dbReference type="ARBA" id="ARBA00022989"/>
    </source>
</evidence>
<dbReference type="InterPro" id="IPR050665">
    <property type="entry name" value="Cytochrome_P450_Monooxygen"/>
</dbReference>
<evidence type="ECO:0000256" key="2">
    <source>
        <dbReference type="ARBA" id="ARBA00010617"/>
    </source>
</evidence>
<evidence type="ECO:0000256" key="10">
    <source>
        <dbReference type="ARBA" id="ARBA00023136"/>
    </source>
</evidence>
<evidence type="ECO:0000313" key="13">
    <source>
        <dbReference type="Proteomes" id="UP001188597"/>
    </source>
</evidence>
<evidence type="ECO:0000256" key="7">
    <source>
        <dbReference type="ARBA" id="ARBA00023002"/>
    </source>
</evidence>
<dbReference type="GO" id="GO:0004497">
    <property type="term" value="F:monooxygenase activity"/>
    <property type="evidence" value="ECO:0007669"/>
    <property type="project" value="UniProtKB-KW"/>
</dbReference>
<protein>
    <recommendedName>
        <fullName evidence="14">Cytochrome P450</fullName>
    </recommendedName>
</protein>
<dbReference type="InterPro" id="IPR001128">
    <property type="entry name" value="Cyt_P450"/>
</dbReference>
<keyword evidence="9" id="KW-0503">Monooxygenase</keyword>
<dbReference type="PANTHER" id="PTHR24282:SF266">
    <property type="entry name" value="CYTOCHROME P450-RELATED"/>
    <property type="match status" value="1"/>
</dbReference>
<evidence type="ECO:0000256" key="11">
    <source>
        <dbReference type="SAM" id="Phobius"/>
    </source>
</evidence>
<evidence type="ECO:0000313" key="12">
    <source>
        <dbReference type="EMBL" id="KAK3043085.1"/>
    </source>
</evidence>
<dbReference type="Pfam" id="PF00067">
    <property type="entry name" value="p450"/>
    <property type="match status" value="1"/>
</dbReference>
<keyword evidence="5" id="KW-0479">Metal-binding</keyword>
<keyword evidence="13" id="KW-1185">Reference proteome</keyword>
<organism evidence="12 13">
    <name type="scientific">Escallonia herrerae</name>
    <dbReference type="NCBI Taxonomy" id="1293975"/>
    <lineage>
        <taxon>Eukaryota</taxon>
        <taxon>Viridiplantae</taxon>
        <taxon>Streptophyta</taxon>
        <taxon>Embryophyta</taxon>
        <taxon>Tracheophyta</taxon>
        <taxon>Spermatophyta</taxon>
        <taxon>Magnoliopsida</taxon>
        <taxon>eudicotyledons</taxon>
        <taxon>Gunneridae</taxon>
        <taxon>Pentapetalae</taxon>
        <taxon>asterids</taxon>
        <taxon>campanulids</taxon>
        <taxon>Escalloniales</taxon>
        <taxon>Escalloniaceae</taxon>
        <taxon>Escallonia</taxon>
    </lineage>
</organism>
<name>A0AA88XR59_9ASTE</name>
<reference evidence="12" key="1">
    <citation type="submission" date="2022-12" db="EMBL/GenBank/DDBJ databases">
        <title>Draft genome assemblies for two species of Escallonia (Escalloniales).</title>
        <authorList>
            <person name="Chanderbali A."/>
            <person name="Dervinis C."/>
            <person name="Anghel I."/>
            <person name="Soltis D."/>
            <person name="Soltis P."/>
            <person name="Zapata F."/>
        </authorList>
    </citation>
    <scope>NUCLEOTIDE SEQUENCE</scope>
    <source>
        <strain evidence="12">UCBG64.0493</strain>
        <tissue evidence="12">Leaf</tissue>
    </source>
</reference>
<gene>
    <name evidence="12" type="ORF">RJ639_001200</name>
</gene>
<accession>A0AA88XR59</accession>
<evidence type="ECO:0000256" key="9">
    <source>
        <dbReference type="ARBA" id="ARBA00023033"/>
    </source>
</evidence>